<evidence type="ECO:0008006" key="3">
    <source>
        <dbReference type="Google" id="ProtNLM"/>
    </source>
</evidence>
<evidence type="ECO:0000313" key="1">
    <source>
        <dbReference type="EMBL" id="WSC12225.1"/>
    </source>
</evidence>
<evidence type="ECO:0000313" key="2">
    <source>
        <dbReference type="Proteomes" id="UP001330827"/>
    </source>
</evidence>
<dbReference type="InterPro" id="IPR027417">
    <property type="entry name" value="P-loop_NTPase"/>
</dbReference>
<organism evidence="1 2">
    <name type="scientific">Streptomyces brevispora</name>
    <dbReference type="NCBI Taxonomy" id="887462"/>
    <lineage>
        <taxon>Bacteria</taxon>
        <taxon>Bacillati</taxon>
        <taxon>Actinomycetota</taxon>
        <taxon>Actinomycetes</taxon>
        <taxon>Kitasatosporales</taxon>
        <taxon>Streptomycetaceae</taxon>
        <taxon>Streptomyces</taxon>
    </lineage>
</organism>
<protein>
    <recommendedName>
        <fullName evidence="3">Thymidylate kinase</fullName>
    </recommendedName>
</protein>
<dbReference type="Proteomes" id="UP001330827">
    <property type="component" value="Chromosome"/>
</dbReference>
<sequence>MAGALERAARARGRRFAYVHWIPTTVAPPASMPCTTVPPPPKRTGLAPAGLSHRVLSVGRLCRNLVRFWAGYVMGMRRHVAGLRGPDVLVVADRWMYNYIAQPVSVAYHGPPTLARLAVWLAPRPDLTIVLDAPADVIVARKQELTLDEAESELGRWRQLSPPNAVAHLDATLSPDVLAKQILDVIA</sequence>
<reference evidence="1 2" key="1">
    <citation type="submission" date="2022-10" db="EMBL/GenBank/DDBJ databases">
        <title>The complete genomes of actinobacterial strains from the NBC collection.</title>
        <authorList>
            <person name="Joergensen T.S."/>
            <person name="Alvarez Arevalo M."/>
            <person name="Sterndorff E.B."/>
            <person name="Faurdal D."/>
            <person name="Vuksanovic O."/>
            <person name="Mourched A.-S."/>
            <person name="Charusanti P."/>
            <person name="Shaw S."/>
            <person name="Blin K."/>
            <person name="Weber T."/>
        </authorList>
    </citation>
    <scope>NUCLEOTIDE SEQUENCE [LARGE SCALE GENOMIC DNA]</scope>
    <source>
        <strain evidence="1 2">NBC 01769</strain>
    </source>
</reference>
<gene>
    <name evidence="1" type="ORF">OIE64_04785</name>
</gene>
<dbReference type="EMBL" id="CP109114">
    <property type="protein sequence ID" value="WSC12225.1"/>
    <property type="molecule type" value="Genomic_DNA"/>
</dbReference>
<keyword evidence="2" id="KW-1185">Reference proteome</keyword>
<proteinExistence type="predicted"/>
<name>A0ABZ1FXJ5_9ACTN</name>
<dbReference type="Gene3D" id="3.40.50.300">
    <property type="entry name" value="P-loop containing nucleotide triphosphate hydrolases"/>
    <property type="match status" value="1"/>
</dbReference>
<accession>A0ABZ1FXJ5</accession>
<dbReference type="RefSeq" id="WP_326590178.1">
    <property type="nucleotide sequence ID" value="NZ_CP109114.1"/>
</dbReference>
<dbReference type="SUPFAM" id="SSF52540">
    <property type="entry name" value="P-loop containing nucleoside triphosphate hydrolases"/>
    <property type="match status" value="1"/>
</dbReference>